<organism evidence="1">
    <name type="scientific">Megaviridae environmental sample</name>
    <dbReference type="NCBI Taxonomy" id="1737588"/>
    <lineage>
        <taxon>Viruses</taxon>
        <taxon>Varidnaviria</taxon>
        <taxon>Bamfordvirae</taxon>
        <taxon>Nucleocytoviricota</taxon>
        <taxon>Megaviricetes</taxon>
        <taxon>Imitervirales</taxon>
        <taxon>Mimiviridae</taxon>
        <taxon>environmental samples</taxon>
    </lineage>
</organism>
<dbReference type="EMBL" id="MN448284">
    <property type="protein sequence ID" value="QFG74242.1"/>
    <property type="molecule type" value="Genomic_DNA"/>
</dbReference>
<evidence type="ECO:0000313" key="1">
    <source>
        <dbReference type="EMBL" id="QFG74242.1"/>
    </source>
</evidence>
<protein>
    <submittedName>
        <fullName evidence="1">Uncharacterized protein</fullName>
    </submittedName>
</protein>
<name>A0A5J6VJJ8_9VIRU</name>
<proteinExistence type="predicted"/>
<reference evidence="1" key="1">
    <citation type="journal article" date="2019" name="Philos. Trans. R. Soc. Lond., B, Biol. Sci.">
        <title>Targeted metagenomic recovery of four divergent viruses reveals shared and distinctive characteristics of giant viruses of marine eukaryotes.</title>
        <authorList>
            <person name="Needham D.M."/>
            <person name="Poirier C."/>
            <person name="Hehenberger E."/>
            <person name="Jimenez V."/>
            <person name="Swalwell J.E."/>
            <person name="Santoro A.E."/>
            <person name="Worden A.Z."/>
        </authorList>
    </citation>
    <scope>NUCLEOTIDE SEQUENCE</scope>
    <source>
        <strain evidence="1">MPacV-611</strain>
    </source>
</reference>
<accession>A0A5J6VJJ8</accession>
<sequence length="279" mass="31461">MEFYKLYLGILGVMNISSLFLLNSLKKKENFQSGGGLSFSGIEQYIENKYNTLTDILGSSSLIETTKDGIFESATWQVPLDVDAMEYGKYNGLDYIKIHGKPAKKHHPFEAPVYLIAGKYVKVPEHLYGPLSYASETINIHKLFVPKSEQDKYIDDSKAAKSRTLSLVTGSCGSVTISTITVQFVIDMIEQYKTCTGIAIEYYDLFRKEYDERIKNYLCGKGLGPNMEWFDPSHYGESVLEPGAVPESRKAKCESFNSVVYDKNHNKLKGSEIECKKRA</sequence>